<dbReference type="EMBL" id="SMAL01000014">
    <property type="protein sequence ID" value="TCT12118.1"/>
    <property type="molecule type" value="Genomic_DNA"/>
</dbReference>
<proteinExistence type="predicted"/>
<gene>
    <name evidence="1" type="ORF">EDC18_11417</name>
</gene>
<evidence type="ECO:0000313" key="1">
    <source>
        <dbReference type="EMBL" id="TCT12118.1"/>
    </source>
</evidence>
<accession>A0A4V2UZP5</accession>
<dbReference type="RefSeq" id="WP_132254021.1">
    <property type="nucleotide sequence ID" value="NZ_SMAL01000014.1"/>
</dbReference>
<organism evidence="1 2">
    <name type="scientific">Natranaerovirga pectinivora</name>
    <dbReference type="NCBI Taxonomy" id="682400"/>
    <lineage>
        <taxon>Bacteria</taxon>
        <taxon>Bacillati</taxon>
        <taxon>Bacillota</taxon>
        <taxon>Clostridia</taxon>
        <taxon>Lachnospirales</taxon>
        <taxon>Natranaerovirgaceae</taxon>
        <taxon>Natranaerovirga</taxon>
    </lineage>
</organism>
<keyword evidence="2" id="KW-1185">Reference proteome</keyword>
<sequence length="208" mass="23898">MSLFLGDIHFWLYNKIIWAERLEDKIIELAKEKGLPAEEWKVESYDKFGEPTGGKDLESIIDTSNIHGWLQQKISNVETRQGFLITKMLEVDDSIKESIIGLFKEQGALAATHLDGEIENPEEVFNALNNFVIEGMPCDRVNQIVTSTDTKFVWTVTACLHKPYWDRVAGDIEVFYELREAWVKSFVENLSGNFTYEKSGFTHTINKN</sequence>
<dbReference type="AlphaFoldDB" id="A0A4V2UZP5"/>
<reference evidence="1 2" key="1">
    <citation type="submission" date="2019-03" db="EMBL/GenBank/DDBJ databases">
        <title>Genomic Encyclopedia of Type Strains, Phase IV (KMG-IV): sequencing the most valuable type-strain genomes for metagenomic binning, comparative biology and taxonomic classification.</title>
        <authorList>
            <person name="Goeker M."/>
        </authorList>
    </citation>
    <scope>NUCLEOTIDE SEQUENCE [LARGE SCALE GENOMIC DNA]</scope>
    <source>
        <strain evidence="1 2">DSM 24629</strain>
    </source>
</reference>
<name>A0A4V2UZP5_9FIRM</name>
<dbReference type="OrthoDB" id="9777242at2"/>
<evidence type="ECO:0000313" key="2">
    <source>
        <dbReference type="Proteomes" id="UP000294902"/>
    </source>
</evidence>
<dbReference type="Proteomes" id="UP000294902">
    <property type="component" value="Unassembled WGS sequence"/>
</dbReference>
<protein>
    <submittedName>
        <fullName evidence="1">Uncharacterized protein</fullName>
    </submittedName>
</protein>
<comment type="caution">
    <text evidence="1">The sequence shown here is derived from an EMBL/GenBank/DDBJ whole genome shotgun (WGS) entry which is preliminary data.</text>
</comment>